<feature type="signal peptide" evidence="1">
    <location>
        <begin position="1"/>
        <end position="33"/>
    </location>
</feature>
<name>A0ABQ3TFT9_9ACTN</name>
<dbReference type="Proteomes" id="UP000608522">
    <property type="component" value="Unassembled WGS sequence"/>
</dbReference>
<comment type="caution">
    <text evidence="2">The sequence shown here is derived from an EMBL/GenBank/DDBJ whole genome shotgun (WGS) entry which is preliminary data.</text>
</comment>
<accession>A0ABQ3TFT9</accession>
<organism evidence="2 3">
    <name type="scientific">Streptomyces spororaveus</name>
    <dbReference type="NCBI Taxonomy" id="284039"/>
    <lineage>
        <taxon>Bacteria</taxon>
        <taxon>Bacillati</taxon>
        <taxon>Actinomycetota</taxon>
        <taxon>Actinomycetes</taxon>
        <taxon>Kitasatosporales</taxon>
        <taxon>Streptomycetaceae</taxon>
        <taxon>Streptomyces</taxon>
    </lineage>
</organism>
<keyword evidence="1" id="KW-0732">Signal</keyword>
<dbReference type="RefSeq" id="WP_237403959.1">
    <property type="nucleotide sequence ID" value="NZ_BAAATO010000002.1"/>
</dbReference>
<dbReference type="EMBL" id="BNED01000005">
    <property type="protein sequence ID" value="GHI78902.1"/>
    <property type="molecule type" value="Genomic_DNA"/>
</dbReference>
<evidence type="ECO:0008006" key="4">
    <source>
        <dbReference type="Google" id="ProtNLM"/>
    </source>
</evidence>
<proteinExistence type="predicted"/>
<keyword evidence="3" id="KW-1185">Reference proteome</keyword>
<evidence type="ECO:0000256" key="1">
    <source>
        <dbReference type="SAM" id="SignalP"/>
    </source>
</evidence>
<sequence>MARTKIRTTLAAVAATTMLALGTGVLAASPAHAAGSWHGCPSGAVCIYPQDAGWNNDRPSQVYWEGVYRLYGQEGTHFVVNNQTGGWVDRICYDSYGSSCDAYVQPPGTTWQLNLSPMNSIKLSRY</sequence>
<protein>
    <recommendedName>
        <fullName evidence="4">Peptidase inhibitor family I36</fullName>
    </recommendedName>
</protein>
<evidence type="ECO:0000313" key="2">
    <source>
        <dbReference type="EMBL" id="GHI78902.1"/>
    </source>
</evidence>
<gene>
    <name evidence="2" type="ORF">Sspor_44630</name>
</gene>
<reference evidence="3" key="1">
    <citation type="submission" date="2023-07" db="EMBL/GenBank/DDBJ databases">
        <title>Whole genome shotgun sequence of Streptomyces spororaveus NBRC 15456.</title>
        <authorList>
            <person name="Komaki H."/>
            <person name="Tamura T."/>
        </authorList>
    </citation>
    <scope>NUCLEOTIDE SEQUENCE [LARGE SCALE GENOMIC DNA]</scope>
    <source>
        <strain evidence="3">NBRC 15456</strain>
    </source>
</reference>
<evidence type="ECO:0000313" key="3">
    <source>
        <dbReference type="Proteomes" id="UP000608522"/>
    </source>
</evidence>
<feature type="chain" id="PRO_5047324304" description="Peptidase inhibitor family I36" evidence="1">
    <location>
        <begin position="34"/>
        <end position="126"/>
    </location>
</feature>